<dbReference type="EMBL" id="HBJA01137148">
    <property type="protein sequence ID" value="CAE0835827.1"/>
    <property type="molecule type" value="Transcribed_RNA"/>
</dbReference>
<dbReference type="Pfam" id="PF01734">
    <property type="entry name" value="Patatin"/>
    <property type="match status" value="1"/>
</dbReference>
<dbReference type="InterPro" id="IPR002641">
    <property type="entry name" value="PNPLA_dom"/>
</dbReference>
<organism evidence="7">
    <name type="scientific">Eutreptiella gymnastica</name>
    <dbReference type="NCBI Taxonomy" id="73025"/>
    <lineage>
        <taxon>Eukaryota</taxon>
        <taxon>Discoba</taxon>
        <taxon>Euglenozoa</taxon>
        <taxon>Euglenida</taxon>
        <taxon>Spirocuta</taxon>
        <taxon>Euglenophyceae</taxon>
        <taxon>Eutreptiales</taxon>
        <taxon>Eutreptiaceae</taxon>
        <taxon>Eutreptiella</taxon>
    </lineage>
</organism>
<dbReference type="AlphaFoldDB" id="A0A7S4GFZ6"/>
<name>A0A7S4GFZ6_9EUGL</name>
<reference evidence="7" key="1">
    <citation type="submission" date="2021-01" db="EMBL/GenBank/DDBJ databases">
        <authorList>
            <person name="Corre E."/>
            <person name="Pelletier E."/>
            <person name="Niang G."/>
            <person name="Scheremetjew M."/>
            <person name="Finn R."/>
            <person name="Kale V."/>
            <person name="Holt S."/>
            <person name="Cochrane G."/>
            <person name="Meng A."/>
            <person name="Brown T."/>
            <person name="Cohen L."/>
        </authorList>
    </citation>
    <scope>NUCLEOTIDE SEQUENCE</scope>
    <source>
        <strain evidence="7">CCMP1594</strain>
    </source>
</reference>
<keyword evidence="1 4" id="KW-0378">Hydrolase</keyword>
<proteinExistence type="predicted"/>
<feature type="region of interest" description="Disordered" evidence="5">
    <location>
        <begin position="614"/>
        <end position="686"/>
    </location>
</feature>
<feature type="short sequence motif" description="GXSXG" evidence="4">
    <location>
        <begin position="213"/>
        <end position="217"/>
    </location>
</feature>
<comment type="caution">
    <text evidence="4">Lacks conserved residue(s) required for the propagation of feature annotation.</text>
</comment>
<keyword evidence="3 4" id="KW-0443">Lipid metabolism</keyword>
<dbReference type="PANTHER" id="PTHR14226:SF10">
    <property type="entry name" value="TRIACYLGLYCEROL LIPASE 4-RELATED"/>
    <property type="match status" value="1"/>
</dbReference>
<feature type="compositionally biased region" description="Polar residues" evidence="5">
    <location>
        <begin position="639"/>
        <end position="651"/>
    </location>
</feature>
<dbReference type="GO" id="GO:0016042">
    <property type="term" value="P:lipid catabolic process"/>
    <property type="evidence" value="ECO:0007669"/>
    <property type="project" value="UniProtKB-UniRule"/>
</dbReference>
<evidence type="ECO:0000259" key="6">
    <source>
        <dbReference type="PROSITE" id="PS51635"/>
    </source>
</evidence>
<dbReference type="InterPro" id="IPR050301">
    <property type="entry name" value="NTE"/>
</dbReference>
<dbReference type="PROSITE" id="PS51635">
    <property type="entry name" value="PNPLA"/>
    <property type="match status" value="1"/>
</dbReference>
<protein>
    <recommendedName>
        <fullName evidence="6">PNPLA domain-containing protein</fullName>
    </recommendedName>
</protein>
<feature type="active site" description="Proton acceptor" evidence="4">
    <location>
        <position position="372"/>
    </location>
</feature>
<dbReference type="Pfam" id="PF11815">
    <property type="entry name" value="DUF3336"/>
    <property type="match status" value="1"/>
</dbReference>
<evidence type="ECO:0000256" key="2">
    <source>
        <dbReference type="ARBA" id="ARBA00022963"/>
    </source>
</evidence>
<evidence type="ECO:0000313" key="7">
    <source>
        <dbReference type="EMBL" id="CAE0835827.1"/>
    </source>
</evidence>
<accession>A0A7S4GFZ6</accession>
<dbReference type="SUPFAM" id="SSF52151">
    <property type="entry name" value="FabD/lysophospholipase-like"/>
    <property type="match status" value="1"/>
</dbReference>
<dbReference type="GO" id="GO:0004806">
    <property type="term" value="F:triacylglycerol lipase activity"/>
    <property type="evidence" value="ECO:0007669"/>
    <property type="project" value="InterPro"/>
</dbReference>
<evidence type="ECO:0000256" key="3">
    <source>
        <dbReference type="ARBA" id="ARBA00023098"/>
    </source>
</evidence>
<sequence length="686" mass="77716">MMALVAHVQNGVKAVASCIVRVVVSILSIVIERICSFHAPANNLRRRLIKALLTCEKYQEWLQIAERLDHLSGFEEWRVCHESEHYNWKEIRRRIRDLRALRHAANGPGIAHVLPQEMHRNVGGICNPELFQYYTGTKRLIDDYYQEVHQCSDVILKDETIPLRDKYLLFKRMSQSYGRTALLLSGGAAFGTYHIGVVKAFWEAGLLPRVMTGSSAGAIIASRFCTVTDDVIEEWFAEANSTGEIPPCLNVEPFDPIEDPRMGRRIFWRFLWTGALMDSAKLQAGIREKLGDITFREAYDLTGRVLCIPVCSTREGSTTLFLSYVTTPDVLIWTGVAASCCLRGLFEPVELLCKTDTGAFVPYCPSRQKWSDGSINSDLPIKRIRELFNISCLIVSQTNPHVLPFIKRPLTAHIYAQGKPPSMARALVGRWYHFVCGELARTILMGFRIGLLGKRCRVLHNLLDQRYTGDITILPSVQATEILGLVQNPSPNYLVYCMTQAQRLTWPHLCQIACQLRIEHLMELCIDISIIQLMEKFPENRHLDGGCVQMPLRCAQLPALELPAPAPLELGCVQERFPEPTRSLEELEQAQHRYIVDLRKASRHVVEQLHTFHPRCPPMRRSMRSRGRRPSPIGERSLITLQPSLSSPQSREVSDWGTASDPSTPLQHVGDRGSVPTRSSLHCRRS</sequence>
<gene>
    <name evidence="7" type="ORF">EGYM00163_LOCUS47180</name>
</gene>
<dbReference type="PANTHER" id="PTHR14226">
    <property type="entry name" value="NEUROPATHY TARGET ESTERASE/SWISS CHEESE D.MELANOGASTER"/>
    <property type="match status" value="1"/>
</dbReference>
<keyword evidence="2 4" id="KW-0442">Lipid degradation</keyword>
<dbReference type="InterPro" id="IPR021771">
    <property type="entry name" value="Triacylglycerol_lipase_N"/>
</dbReference>
<feature type="active site" description="Nucleophile" evidence="4">
    <location>
        <position position="215"/>
    </location>
</feature>
<evidence type="ECO:0000256" key="4">
    <source>
        <dbReference type="PROSITE-ProRule" id="PRU01161"/>
    </source>
</evidence>
<evidence type="ECO:0000256" key="5">
    <source>
        <dbReference type="SAM" id="MobiDB-lite"/>
    </source>
</evidence>
<dbReference type="InterPro" id="IPR016035">
    <property type="entry name" value="Acyl_Trfase/lysoPLipase"/>
</dbReference>
<dbReference type="Gene3D" id="3.40.1090.10">
    <property type="entry name" value="Cytosolic phospholipase A2 catalytic domain"/>
    <property type="match status" value="2"/>
</dbReference>
<feature type="domain" description="PNPLA" evidence="6">
    <location>
        <begin position="182"/>
        <end position="385"/>
    </location>
</feature>
<evidence type="ECO:0000256" key="1">
    <source>
        <dbReference type="ARBA" id="ARBA00022801"/>
    </source>
</evidence>